<dbReference type="Proteomes" id="UP001596222">
    <property type="component" value="Unassembled WGS sequence"/>
</dbReference>
<name>A0ABV9ZYD3_9ACTN</name>
<gene>
    <name evidence="1" type="ORF">ACFPP6_12255</name>
</gene>
<dbReference type="EMBL" id="JBHSKJ010000006">
    <property type="protein sequence ID" value="MFC5145431.1"/>
    <property type="molecule type" value="Genomic_DNA"/>
</dbReference>
<dbReference type="Pfam" id="PF19463">
    <property type="entry name" value="DUF6000"/>
    <property type="match status" value="1"/>
</dbReference>
<sequence length="307" mass="34430">MPNDSVDTLAAVRRYVMPNRRYGKLQGWALKNADERVRSEFGRALSEDSAHAAYSDFIPLLKADWRARLTATWMISMARRTEFRPLLCTLLEEEGSREAANGYCLALSIFGSQDDAEILAAYLDRSLVAGEPHFAQAWAFGSLLCLDSDLGTSYSNRFDRPDGPWAEWSGSSQAPNERELIDYLRGFVRLHSRKLTASFKVANPADLAYAYEVWRPTSLPENWRIMEIESERKSFDEQLRSTLSEGNPLLPLHPLSVAACQHCGAVIYSLGPGPIRWLVANPGGGPSGQNEVFPDRQKLQEYLMSHA</sequence>
<dbReference type="RefSeq" id="WP_382040261.1">
    <property type="nucleotide sequence ID" value="NZ_JBHSKJ010000006.1"/>
</dbReference>
<dbReference type="InterPro" id="IPR046042">
    <property type="entry name" value="DUF6000"/>
</dbReference>
<protein>
    <submittedName>
        <fullName evidence="1">DUF6000 family protein</fullName>
    </submittedName>
</protein>
<comment type="caution">
    <text evidence="1">The sequence shown here is derived from an EMBL/GenBank/DDBJ whole genome shotgun (WGS) entry which is preliminary data.</text>
</comment>
<proteinExistence type="predicted"/>
<keyword evidence="2" id="KW-1185">Reference proteome</keyword>
<evidence type="ECO:0000313" key="2">
    <source>
        <dbReference type="Proteomes" id="UP001596222"/>
    </source>
</evidence>
<evidence type="ECO:0000313" key="1">
    <source>
        <dbReference type="EMBL" id="MFC5145431.1"/>
    </source>
</evidence>
<reference evidence="2" key="1">
    <citation type="journal article" date="2019" name="Int. J. Syst. Evol. Microbiol.">
        <title>The Global Catalogue of Microorganisms (GCM) 10K type strain sequencing project: providing services to taxonomists for standard genome sequencing and annotation.</title>
        <authorList>
            <consortium name="The Broad Institute Genomics Platform"/>
            <consortium name="The Broad Institute Genome Sequencing Center for Infectious Disease"/>
            <person name="Wu L."/>
            <person name="Ma J."/>
        </authorList>
    </citation>
    <scope>NUCLEOTIDE SEQUENCE [LARGE SCALE GENOMIC DNA]</scope>
    <source>
        <strain evidence="2">CGMCC 4.1641</strain>
    </source>
</reference>
<accession>A0ABV9ZYD3</accession>
<organism evidence="1 2">
    <name type="scientific">Streptomyces aureoversilis</name>
    <dbReference type="NCBI Taxonomy" id="67277"/>
    <lineage>
        <taxon>Bacteria</taxon>
        <taxon>Bacillati</taxon>
        <taxon>Actinomycetota</taxon>
        <taxon>Actinomycetes</taxon>
        <taxon>Kitasatosporales</taxon>
        <taxon>Streptomycetaceae</taxon>
        <taxon>Streptomyces</taxon>
    </lineage>
</organism>